<evidence type="ECO:0000256" key="2">
    <source>
        <dbReference type="ARBA" id="ARBA00023054"/>
    </source>
</evidence>
<accession>A0ABD2P3X6</accession>
<comment type="caution">
    <text evidence="5">The sequence shown here is derived from an EMBL/GenBank/DDBJ whole genome shotgun (WGS) entry which is preliminary data.</text>
</comment>
<reference evidence="5 6" key="1">
    <citation type="journal article" date="2021" name="BMC Biol.">
        <title>Horizontally acquired antibacterial genes associated with adaptive radiation of ladybird beetles.</title>
        <authorList>
            <person name="Li H.S."/>
            <person name="Tang X.F."/>
            <person name="Huang Y.H."/>
            <person name="Xu Z.Y."/>
            <person name="Chen M.L."/>
            <person name="Du X.Y."/>
            <person name="Qiu B.Y."/>
            <person name="Chen P.T."/>
            <person name="Zhang W."/>
            <person name="Slipinski A."/>
            <person name="Escalona H.E."/>
            <person name="Waterhouse R.M."/>
            <person name="Zwick A."/>
            <person name="Pang H."/>
        </authorList>
    </citation>
    <scope>NUCLEOTIDE SEQUENCE [LARGE SCALE GENOMIC DNA]</scope>
    <source>
        <strain evidence="5">SYSU2018</strain>
    </source>
</reference>
<feature type="region of interest" description="Disordered" evidence="4">
    <location>
        <begin position="135"/>
        <end position="159"/>
    </location>
</feature>
<evidence type="ECO:0000313" key="6">
    <source>
        <dbReference type="Proteomes" id="UP001516400"/>
    </source>
</evidence>
<feature type="region of interest" description="Disordered" evidence="4">
    <location>
        <begin position="361"/>
        <end position="383"/>
    </location>
</feature>
<feature type="region of interest" description="Disordered" evidence="4">
    <location>
        <begin position="178"/>
        <end position="236"/>
    </location>
</feature>
<evidence type="ECO:0000256" key="1">
    <source>
        <dbReference type="ARBA" id="ARBA00006663"/>
    </source>
</evidence>
<feature type="non-terminal residue" evidence="5">
    <location>
        <position position="383"/>
    </location>
</feature>
<feature type="compositionally biased region" description="Polar residues" evidence="4">
    <location>
        <begin position="213"/>
        <end position="222"/>
    </location>
</feature>
<dbReference type="InterPro" id="IPR019579">
    <property type="entry name" value="FAM161A/B"/>
</dbReference>
<organism evidence="5 6">
    <name type="scientific">Cryptolaemus montrouzieri</name>
    <dbReference type="NCBI Taxonomy" id="559131"/>
    <lineage>
        <taxon>Eukaryota</taxon>
        <taxon>Metazoa</taxon>
        <taxon>Ecdysozoa</taxon>
        <taxon>Arthropoda</taxon>
        <taxon>Hexapoda</taxon>
        <taxon>Insecta</taxon>
        <taxon>Pterygota</taxon>
        <taxon>Neoptera</taxon>
        <taxon>Endopterygota</taxon>
        <taxon>Coleoptera</taxon>
        <taxon>Polyphaga</taxon>
        <taxon>Cucujiformia</taxon>
        <taxon>Coccinelloidea</taxon>
        <taxon>Coccinellidae</taxon>
        <taxon>Scymninae</taxon>
        <taxon>Scymnini</taxon>
        <taxon>Cryptolaemus</taxon>
    </lineage>
</organism>
<dbReference type="Pfam" id="PF10595">
    <property type="entry name" value="FAM161A_B"/>
    <property type="match status" value="1"/>
</dbReference>
<proteinExistence type="inferred from homology"/>
<evidence type="ECO:0000313" key="5">
    <source>
        <dbReference type="EMBL" id="KAL3285558.1"/>
    </source>
</evidence>
<sequence length="383" mass="44531">MSTRNDSISNASSRSRSRRPKSRRLSQFHEQKYLHELENEAKKLSIESNEIKLKNKKLQENPSKGDVTKIFLDFFGSIPEYDDVNHLSNKDFYKKLENLKEKQKQYNEYLQTEQKLANRDREWVNDYQLLKIGKSLESKHPVPKSKPFCTTPILSKKSKSSRNYEDIELLSLSDKETKPSSRRSVRIETPLSIKSEKSSSSSPELFKRPKSTVMPSPCTSSKEPNEWDKSSDEDVKLDSSTKLLNTLNKNEITGDGKESGITIPKPFQMTVRDEENQIIDKCLTEINATKTKDKPEMFKAHPVPIESQIPLFDKIMADQEYKNHRVRERRKADLLSQMRPFSFTRRDEELQAISKRLSKSSPCIFPEEKDEEEKHFKAKPVPK</sequence>
<feature type="coiled-coil region" evidence="3">
    <location>
        <begin position="34"/>
        <end position="61"/>
    </location>
</feature>
<evidence type="ECO:0000256" key="4">
    <source>
        <dbReference type="SAM" id="MobiDB-lite"/>
    </source>
</evidence>
<gene>
    <name evidence="5" type="ORF">HHI36_000088</name>
</gene>
<feature type="compositionally biased region" description="Basic and acidic residues" evidence="4">
    <location>
        <begin position="223"/>
        <end position="236"/>
    </location>
</feature>
<evidence type="ECO:0000256" key="3">
    <source>
        <dbReference type="SAM" id="Coils"/>
    </source>
</evidence>
<comment type="similarity">
    <text evidence="1">Belongs to the FAM161 family.</text>
</comment>
<keyword evidence="6" id="KW-1185">Reference proteome</keyword>
<dbReference type="EMBL" id="JABFTP020000185">
    <property type="protein sequence ID" value="KAL3285558.1"/>
    <property type="molecule type" value="Genomic_DNA"/>
</dbReference>
<keyword evidence="2 3" id="KW-0175">Coiled coil</keyword>
<feature type="region of interest" description="Disordered" evidence="4">
    <location>
        <begin position="1"/>
        <end position="30"/>
    </location>
</feature>
<dbReference type="GO" id="GO:0005856">
    <property type="term" value="C:cytoskeleton"/>
    <property type="evidence" value="ECO:0007669"/>
    <property type="project" value="UniProtKB-ARBA"/>
</dbReference>
<protein>
    <submittedName>
        <fullName evidence="5">Uncharacterized protein</fullName>
    </submittedName>
</protein>
<dbReference type="PANTHER" id="PTHR21501:SF1">
    <property type="entry name" value="PROTEIN FAM-161"/>
    <property type="match status" value="1"/>
</dbReference>
<dbReference type="InterPro" id="IPR051655">
    <property type="entry name" value="FAM161"/>
</dbReference>
<feature type="compositionally biased region" description="Low complexity" evidence="4">
    <location>
        <begin position="190"/>
        <end position="204"/>
    </location>
</feature>
<name>A0ABD2P3X6_9CUCU</name>
<dbReference type="PANTHER" id="PTHR21501">
    <property type="entry name" value="PROTEIN FAM-161"/>
    <property type="match status" value="1"/>
</dbReference>
<dbReference type="Proteomes" id="UP001516400">
    <property type="component" value="Unassembled WGS sequence"/>
</dbReference>
<dbReference type="AlphaFoldDB" id="A0ABD2P3X6"/>
<feature type="compositionally biased region" description="Basic residues" evidence="4">
    <location>
        <begin position="15"/>
        <end position="26"/>
    </location>
</feature>